<gene>
    <name evidence="6" type="ORF">P280DRAFT_491603</name>
</gene>
<dbReference type="Pfam" id="PF02212">
    <property type="entry name" value="GED"/>
    <property type="match status" value="1"/>
</dbReference>
<dbReference type="InterPro" id="IPR000375">
    <property type="entry name" value="Dynamin_stalk"/>
</dbReference>
<organism evidence="6 7">
    <name type="scientific">Massarina eburnea CBS 473.64</name>
    <dbReference type="NCBI Taxonomy" id="1395130"/>
    <lineage>
        <taxon>Eukaryota</taxon>
        <taxon>Fungi</taxon>
        <taxon>Dikarya</taxon>
        <taxon>Ascomycota</taxon>
        <taxon>Pezizomycotina</taxon>
        <taxon>Dothideomycetes</taxon>
        <taxon>Pleosporomycetidae</taxon>
        <taxon>Pleosporales</taxon>
        <taxon>Massarineae</taxon>
        <taxon>Massarinaceae</taxon>
        <taxon>Massarina</taxon>
    </lineage>
</organism>
<evidence type="ECO:0000259" key="5">
    <source>
        <dbReference type="PROSITE" id="PS51718"/>
    </source>
</evidence>
<dbReference type="InterPro" id="IPR001401">
    <property type="entry name" value="Dynamin_GTPase"/>
</dbReference>
<evidence type="ECO:0000313" key="6">
    <source>
        <dbReference type="EMBL" id="KAF2638633.1"/>
    </source>
</evidence>
<dbReference type="AlphaFoldDB" id="A0A6A6RW32"/>
<reference evidence="6" key="1">
    <citation type="journal article" date="2020" name="Stud. Mycol.">
        <title>101 Dothideomycetes genomes: a test case for predicting lifestyles and emergence of pathogens.</title>
        <authorList>
            <person name="Haridas S."/>
            <person name="Albert R."/>
            <person name="Binder M."/>
            <person name="Bloem J."/>
            <person name="Labutti K."/>
            <person name="Salamov A."/>
            <person name="Andreopoulos B."/>
            <person name="Baker S."/>
            <person name="Barry K."/>
            <person name="Bills G."/>
            <person name="Bluhm B."/>
            <person name="Cannon C."/>
            <person name="Castanera R."/>
            <person name="Culley D."/>
            <person name="Daum C."/>
            <person name="Ezra D."/>
            <person name="Gonzalez J."/>
            <person name="Henrissat B."/>
            <person name="Kuo A."/>
            <person name="Liang C."/>
            <person name="Lipzen A."/>
            <person name="Lutzoni F."/>
            <person name="Magnuson J."/>
            <person name="Mondo S."/>
            <person name="Nolan M."/>
            <person name="Ohm R."/>
            <person name="Pangilinan J."/>
            <person name="Park H.-J."/>
            <person name="Ramirez L."/>
            <person name="Alfaro M."/>
            <person name="Sun H."/>
            <person name="Tritt A."/>
            <person name="Yoshinaga Y."/>
            <person name="Zwiers L.-H."/>
            <person name="Turgeon B."/>
            <person name="Goodwin S."/>
            <person name="Spatafora J."/>
            <person name="Crous P."/>
            <person name="Grigoriev I."/>
        </authorList>
    </citation>
    <scope>NUCLEOTIDE SEQUENCE</scope>
    <source>
        <strain evidence="6">CBS 473.64</strain>
    </source>
</reference>
<feature type="compositionally biased region" description="Low complexity" evidence="3">
    <location>
        <begin position="19"/>
        <end position="30"/>
    </location>
</feature>
<feature type="compositionally biased region" description="Basic and acidic residues" evidence="3">
    <location>
        <begin position="32"/>
        <end position="44"/>
    </location>
</feature>
<dbReference type="CDD" id="cd08771">
    <property type="entry name" value="DLP_1"/>
    <property type="match status" value="1"/>
</dbReference>
<evidence type="ECO:0000256" key="3">
    <source>
        <dbReference type="SAM" id="MobiDB-lite"/>
    </source>
</evidence>
<keyword evidence="7" id="KW-1185">Reference proteome</keyword>
<dbReference type="Gene3D" id="3.40.50.300">
    <property type="entry name" value="P-loop containing nucleotide triphosphate hydrolases"/>
    <property type="match status" value="1"/>
</dbReference>
<dbReference type="GO" id="GO:0005737">
    <property type="term" value="C:cytoplasm"/>
    <property type="evidence" value="ECO:0007669"/>
    <property type="project" value="TreeGrafter"/>
</dbReference>
<dbReference type="PANTHER" id="PTHR11566">
    <property type="entry name" value="DYNAMIN"/>
    <property type="match status" value="1"/>
</dbReference>
<evidence type="ECO:0000259" key="4">
    <source>
        <dbReference type="PROSITE" id="PS51388"/>
    </source>
</evidence>
<keyword evidence="1" id="KW-0547">Nucleotide-binding</keyword>
<dbReference type="InterPro" id="IPR022812">
    <property type="entry name" value="Dynamin"/>
</dbReference>
<dbReference type="GO" id="GO:0005874">
    <property type="term" value="C:microtubule"/>
    <property type="evidence" value="ECO:0007669"/>
    <property type="project" value="TreeGrafter"/>
</dbReference>
<keyword evidence="2" id="KW-0342">GTP-binding</keyword>
<dbReference type="PANTHER" id="PTHR11566:SF131">
    <property type="entry name" value="GTPASE, PUTATIVE (AFU_ORTHOLOGUE AFUA_6G07630)-RELATED"/>
    <property type="match status" value="1"/>
</dbReference>
<dbReference type="PROSITE" id="PS51388">
    <property type="entry name" value="GED"/>
    <property type="match status" value="1"/>
</dbReference>
<dbReference type="PRINTS" id="PR00195">
    <property type="entry name" value="DYNAMIN"/>
</dbReference>
<dbReference type="Gene3D" id="1.20.120.1240">
    <property type="entry name" value="Dynamin, middle domain"/>
    <property type="match status" value="1"/>
</dbReference>
<dbReference type="InterPro" id="IPR020850">
    <property type="entry name" value="GED_dom"/>
</dbReference>
<feature type="compositionally biased region" description="Polar residues" evidence="3">
    <location>
        <begin position="585"/>
        <end position="595"/>
    </location>
</feature>
<dbReference type="GO" id="GO:0005525">
    <property type="term" value="F:GTP binding"/>
    <property type="evidence" value="ECO:0007669"/>
    <property type="project" value="InterPro"/>
</dbReference>
<evidence type="ECO:0000256" key="1">
    <source>
        <dbReference type="ARBA" id="ARBA00022741"/>
    </source>
</evidence>
<dbReference type="SMART" id="SM00053">
    <property type="entry name" value="DYNc"/>
    <property type="match status" value="1"/>
</dbReference>
<dbReference type="Proteomes" id="UP000799753">
    <property type="component" value="Unassembled WGS sequence"/>
</dbReference>
<dbReference type="Pfam" id="PF01031">
    <property type="entry name" value="Dynamin_M"/>
    <property type="match status" value="1"/>
</dbReference>
<sequence length="927" mass="104036">MAGAPRSGLRRQPIRSAPSSHTHGGSSSTTVSDEHVNADNDGHKYVTPKTEASRPSANISSLGHDFESTALHNGNDERTSTETIPVHAEALGEHMKEAISIINRLESLGLQRFNIPLPKCVVLGDQSTGKSSVIEAISGITTPRSTDTCTRCPLYIQIGPSANANDGWHADVSLRRSYMYNGNPKTSRATFPGWVANVVPEDRPFASTDSPVELEGIIERAQLATLSPLNDPAEFYSPEALHRDPNTFMRCDFSPNVVCIHISQPGLPALSFYDLPGIIGQAENEDSHFLVKFVKNLVSEYIKDPDSLILVTCSLEVDMENSTASGIARELKATNRCIGVLTKPDRLPAGNSREKLQAILGGNRFALGNGYFVVKNPDQNGINMGLTHRDARAQEERFFTLNEPWSMTTFQAYQHRFGTKNLQATLSIKLCTQIVNKLPEIRQQVQTRLAQVEAELEQLPEPPGFNAIRTISDMIQAFSEHIRKEIEADYPHNEWQNNWEKIHKSLFAAIESMRPSMMTSGSLDTGIYAAGISGKGKSIDDAFVIDDDSDDGSNASMPDSLVTPKKRKVEEAPVTPMRRMQMSAFPTTPSQQAPSRSAGMKPTTEKEEYAKFRKIFKLDEVAQHLRGASKSRLPGQLNPKVVDDLIIATLEYWDLPMDQFFKELKQKLISMIQDVFVQHFQHWKDSALFREAWAIIEDLLNSNFTEQRTTMAVESLNDEREGPYVFNEDVFDQECKKTLEKYRLARYDARLRIYAKEFCAQTGRVWSPQEKQKAMKDEKLCVILHAEPYEKEVAMISHITSYYMIAARRFYDSLSIRVASKLFKRLRSTLRDDLDSGLGIHDGQNGPENAQRLLAEPAHRLEKRRELNRTKDALKDGLKYLNDLQEKYGDDLLPQQEEVPAHVFGASFGPTSTSMSDDMMDIGLMNR</sequence>
<dbReference type="InterPro" id="IPR030381">
    <property type="entry name" value="G_DYNAMIN_dom"/>
</dbReference>
<dbReference type="GO" id="GO:0005886">
    <property type="term" value="C:plasma membrane"/>
    <property type="evidence" value="ECO:0007669"/>
    <property type="project" value="TreeGrafter"/>
</dbReference>
<dbReference type="InterPro" id="IPR003130">
    <property type="entry name" value="GED"/>
</dbReference>
<feature type="region of interest" description="Disordered" evidence="3">
    <location>
        <begin position="585"/>
        <end position="604"/>
    </location>
</feature>
<feature type="region of interest" description="Disordered" evidence="3">
    <location>
        <begin position="548"/>
        <end position="570"/>
    </location>
</feature>
<dbReference type="GO" id="GO:0008017">
    <property type="term" value="F:microtubule binding"/>
    <property type="evidence" value="ECO:0007669"/>
    <property type="project" value="TreeGrafter"/>
</dbReference>
<feature type="domain" description="Dynamin-type G" evidence="5">
    <location>
        <begin position="114"/>
        <end position="439"/>
    </location>
</feature>
<keyword evidence="6" id="KW-0378">Hydrolase</keyword>
<dbReference type="InterPro" id="IPR027417">
    <property type="entry name" value="P-loop_NTPase"/>
</dbReference>
<dbReference type="EMBL" id="MU006789">
    <property type="protein sequence ID" value="KAF2638633.1"/>
    <property type="molecule type" value="Genomic_DNA"/>
</dbReference>
<dbReference type="InterPro" id="IPR045063">
    <property type="entry name" value="Dynamin_N"/>
</dbReference>
<feature type="domain" description="GED" evidence="4">
    <location>
        <begin position="792"/>
        <end position="889"/>
    </location>
</feature>
<dbReference type="Pfam" id="PF00350">
    <property type="entry name" value="Dynamin_N"/>
    <property type="match status" value="1"/>
</dbReference>
<proteinExistence type="predicted"/>
<dbReference type="GO" id="GO:0031623">
    <property type="term" value="P:receptor internalization"/>
    <property type="evidence" value="ECO:0007669"/>
    <property type="project" value="TreeGrafter"/>
</dbReference>
<dbReference type="GO" id="GO:0003924">
    <property type="term" value="F:GTPase activity"/>
    <property type="evidence" value="ECO:0007669"/>
    <property type="project" value="InterPro"/>
</dbReference>
<accession>A0A6A6RW32</accession>
<dbReference type="SUPFAM" id="SSF52540">
    <property type="entry name" value="P-loop containing nucleoside triphosphate hydrolases"/>
    <property type="match status" value="1"/>
</dbReference>
<dbReference type="OrthoDB" id="5061070at2759"/>
<evidence type="ECO:0000256" key="2">
    <source>
        <dbReference type="ARBA" id="ARBA00023134"/>
    </source>
</evidence>
<protein>
    <submittedName>
        <fullName evidence="6">P-loop containing nucleoside triphosphate hydrolase protein</fullName>
    </submittedName>
</protein>
<feature type="region of interest" description="Disordered" evidence="3">
    <location>
        <begin position="1"/>
        <end position="62"/>
    </location>
</feature>
<name>A0A6A6RW32_9PLEO</name>
<dbReference type="PROSITE" id="PS51718">
    <property type="entry name" value="G_DYNAMIN_2"/>
    <property type="match status" value="1"/>
</dbReference>
<evidence type="ECO:0000313" key="7">
    <source>
        <dbReference type="Proteomes" id="UP000799753"/>
    </source>
</evidence>